<keyword evidence="7 9" id="KW-0472">Membrane</keyword>
<dbReference type="EMBL" id="JBHRYJ010000002">
    <property type="protein sequence ID" value="MFC3675876.1"/>
    <property type="molecule type" value="Genomic_DNA"/>
</dbReference>
<evidence type="ECO:0000313" key="12">
    <source>
        <dbReference type="Proteomes" id="UP001595711"/>
    </source>
</evidence>
<feature type="transmembrane region" description="Helical" evidence="9">
    <location>
        <begin position="46"/>
        <end position="65"/>
    </location>
</feature>
<evidence type="ECO:0000259" key="10">
    <source>
        <dbReference type="Pfam" id="PF04290"/>
    </source>
</evidence>
<dbReference type="PANTHER" id="PTHR35011">
    <property type="entry name" value="2,3-DIKETO-L-GULONATE TRAP TRANSPORTER SMALL PERMEASE PROTEIN YIAM"/>
    <property type="match status" value="1"/>
</dbReference>
<keyword evidence="3" id="KW-1003">Cell membrane</keyword>
<keyword evidence="2 9" id="KW-0813">Transport</keyword>
<accession>A0ABV7VGD7</accession>
<dbReference type="Proteomes" id="UP001595711">
    <property type="component" value="Unassembled WGS sequence"/>
</dbReference>
<proteinExistence type="inferred from homology"/>
<feature type="domain" description="Tripartite ATP-independent periplasmic transporters DctQ component" evidence="10">
    <location>
        <begin position="25"/>
        <end position="155"/>
    </location>
</feature>
<evidence type="ECO:0000256" key="9">
    <source>
        <dbReference type="RuleBase" id="RU369079"/>
    </source>
</evidence>
<reference evidence="12" key="1">
    <citation type="journal article" date="2019" name="Int. J. Syst. Evol. Microbiol.">
        <title>The Global Catalogue of Microorganisms (GCM) 10K type strain sequencing project: providing services to taxonomists for standard genome sequencing and annotation.</title>
        <authorList>
            <consortium name="The Broad Institute Genomics Platform"/>
            <consortium name="The Broad Institute Genome Sequencing Center for Infectious Disease"/>
            <person name="Wu L."/>
            <person name="Ma J."/>
        </authorList>
    </citation>
    <scope>NUCLEOTIDE SEQUENCE [LARGE SCALE GENOMIC DNA]</scope>
    <source>
        <strain evidence="12">KCTC 42182</strain>
    </source>
</reference>
<protein>
    <recommendedName>
        <fullName evidence="9">TRAP transporter small permease protein</fullName>
    </recommendedName>
</protein>
<feature type="transmembrane region" description="Helical" evidence="9">
    <location>
        <begin position="127"/>
        <end position="147"/>
    </location>
</feature>
<dbReference type="InterPro" id="IPR055348">
    <property type="entry name" value="DctQ"/>
</dbReference>
<keyword evidence="12" id="KW-1185">Reference proteome</keyword>
<name>A0ABV7VGD7_9PROT</name>
<evidence type="ECO:0000256" key="2">
    <source>
        <dbReference type="ARBA" id="ARBA00022448"/>
    </source>
</evidence>
<evidence type="ECO:0000256" key="7">
    <source>
        <dbReference type="ARBA" id="ARBA00023136"/>
    </source>
</evidence>
<keyword evidence="6 9" id="KW-1133">Transmembrane helix</keyword>
<evidence type="ECO:0000256" key="4">
    <source>
        <dbReference type="ARBA" id="ARBA00022519"/>
    </source>
</evidence>
<comment type="similarity">
    <text evidence="8 9">Belongs to the TRAP transporter small permease family.</text>
</comment>
<dbReference type="Pfam" id="PF04290">
    <property type="entry name" value="DctQ"/>
    <property type="match status" value="1"/>
</dbReference>
<gene>
    <name evidence="11" type="ORF">ACFOOQ_10005</name>
</gene>
<evidence type="ECO:0000313" key="11">
    <source>
        <dbReference type="EMBL" id="MFC3675876.1"/>
    </source>
</evidence>
<evidence type="ECO:0000256" key="3">
    <source>
        <dbReference type="ARBA" id="ARBA00022475"/>
    </source>
</evidence>
<comment type="function">
    <text evidence="9">Part of the tripartite ATP-independent periplasmic (TRAP) transport system.</text>
</comment>
<evidence type="ECO:0000256" key="6">
    <source>
        <dbReference type="ARBA" id="ARBA00022989"/>
    </source>
</evidence>
<organism evidence="11 12">
    <name type="scientific">Ferrovibrio xuzhouensis</name>
    <dbReference type="NCBI Taxonomy" id="1576914"/>
    <lineage>
        <taxon>Bacteria</taxon>
        <taxon>Pseudomonadati</taxon>
        <taxon>Pseudomonadota</taxon>
        <taxon>Alphaproteobacteria</taxon>
        <taxon>Rhodospirillales</taxon>
        <taxon>Rhodospirillaceae</taxon>
        <taxon>Ferrovibrio</taxon>
    </lineage>
</organism>
<dbReference type="InterPro" id="IPR007387">
    <property type="entry name" value="TRAP_DctQ"/>
</dbReference>
<comment type="caution">
    <text evidence="11">The sequence shown here is derived from an EMBL/GenBank/DDBJ whole genome shotgun (WGS) entry which is preliminary data.</text>
</comment>
<evidence type="ECO:0000256" key="5">
    <source>
        <dbReference type="ARBA" id="ARBA00022692"/>
    </source>
</evidence>
<evidence type="ECO:0000256" key="1">
    <source>
        <dbReference type="ARBA" id="ARBA00004429"/>
    </source>
</evidence>
<feature type="transmembrane region" description="Helical" evidence="9">
    <location>
        <begin position="12"/>
        <end position="34"/>
    </location>
</feature>
<dbReference type="PANTHER" id="PTHR35011:SF10">
    <property type="entry name" value="TRAP TRANSPORTER SMALL PERMEASE PROTEIN"/>
    <property type="match status" value="1"/>
</dbReference>
<keyword evidence="5 9" id="KW-0812">Transmembrane</keyword>
<sequence>MPSSPLAPLYRACLWLAGLFMIALLVTILVSIAGRQFGFYLRGLDAYSGYCMAAASFLALAGTFVRGDHIRVTLIISRFSGTPRRGFEIFCLVLAILASGAFAFYSVKMAWWSYKFHDISSANDATPMWIPQIGMALGTVVFCIAFIEEFVLVLRGKVPGSDSSEIAHTE</sequence>
<feature type="transmembrane region" description="Helical" evidence="9">
    <location>
        <begin position="86"/>
        <end position="107"/>
    </location>
</feature>
<comment type="subcellular location">
    <subcellularLocation>
        <location evidence="1 9">Cell inner membrane</location>
        <topology evidence="1 9">Multi-pass membrane protein</topology>
    </subcellularLocation>
</comment>
<keyword evidence="4 9" id="KW-0997">Cell inner membrane</keyword>
<evidence type="ECO:0000256" key="8">
    <source>
        <dbReference type="ARBA" id="ARBA00038436"/>
    </source>
</evidence>
<comment type="subunit">
    <text evidence="9">The complex comprises the extracytoplasmic solute receptor protein and the two transmembrane proteins.</text>
</comment>
<dbReference type="RefSeq" id="WP_379725425.1">
    <property type="nucleotide sequence ID" value="NZ_JBHRYJ010000002.1"/>
</dbReference>